<keyword evidence="2" id="KW-1185">Reference proteome</keyword>
<reference evidence="1 2" key="1">
    <citation type="submission" date="2017-02" db="EMBL/GenBank/DDBJ databases">
        <title>The complete genomic sequence of a novel cold adapted crude oil-degrading bacterium Planococcus qaidamina Y42.</title>
        <authorList>
            <person name="Yang R."/>
        </authorList>
    </citation>
    <scope>NUCLEOTIDE SEQUENCE [LARGE SCALE GENOMIC DNA]</scope>
    <source>
        <strain evidence="1 2">Y42</strain>
    </source>
</reference>
<evidence type="ECO:0000313" key="1">
    <source>
        <dbReference type="EMBL" id="AQQ52346.1"/>
    </source>
</evidence>
<dbReference type="RefSeq" id="WP_077588227.1">
    <property type="nucleotide sequence ID" value="NZ_CP019640.1"/>
</dbReference>
<name>A0A1Q2KW48_9BACL</name>
<dbReference type="OrthoDB" id="2453187at2"/>
<dbReference type="EMBL" id="CP019640">
    <property type="protein sequence ID" value="AQQ52346.1"/>
    <property type="molecule type" value="Genomic_DNA"/>
</dbReference>
<sequence>MEWSYWKIVCKYGHVGIRKEVSVARHLQLPAHCTLLDACKVAGEMPGVKNNGVFSGRQISLEEFLQGHREEAENLYLQKLKSHRNATA</sequence>
<proteinExistence type="predicted"/>
<evidence type="ECO:0000313" key="2">
    <source>
        <dbReference type="Proteomes" id="UP000188184"/>
    </source>
</evidence>
<dbReference type="AlphaFoldDB" id="A0A1Q2KW48"/>
<protein>
    <submittedName>
        <fullName evidence="1">Uncharacterized protein</fullName>
    </submittedName>
</protein>
<dbReference type="KEGG" id="pmar:B0X71_03950"/>
<accession>A0A1Q2KW48</accession>
<gene>
    <name evidence="1" type="ORF">B0X71_03950</name>
</gene>
<organism evidence="1 2">
    <name type="scientific">Planococcus lenghuensis</name>
    <dbReference type="NCBI Taxonomy" id="2213202"/>
    <lineage>
        <taxon>Bacteria</taxon>
        <taxon>Bacillati</taxon>
        <taxon>Bacillota</taxon>
        <taxon>Bacilli</taxon>
        <taxon>Bacillales</taxon>
        <taxon>Caryophanaceae</taxon>
        <taxon>Planococcus</taxon>
    </lineage>
</organism>
<dbReference type="Proteomes" id="UP000188184">
    <property type="component" value="Chromosome"/>
</dbReference>